<accession>A0ACC2N154</accession>
<evidence type="ECO:0000313" key="2">
    <source>
        <dbReference type="Proteomes" id="UP001239111"/>
    </source>
</evidence>
<reference evidence="1" key="1">
    <citation type="submission" date="2023-04" db="EMBL/GenBank/DDBJ databases">
        <title>A chromosome-level genome assembly of the parasitoid wasp Eretmocerus hayati.</title>
        <authorList>
            <person name="Zhong Y."/>
            <person name="Liu S."/>
            <person name="Liu Y."/>
        </authorList>
    </citation>
    <scope>NUCLEOTIDE SEQUENCE</scope>
    <source>
        <strain evidence="1">ZJU_SS_LIU_2023</strain>
    </source>
</reference>
<proteinExistence type="predicted"/>
<keyword evidence="2" id="KW-1185">Reference proteome</keyword>
<sequence length="194" mass="22158">MRMKNGHFFGLSNVTSVENVTMDFLKGKLRISGVLQYDKLRGNFNYTATSALESFKDHGTIDYIFRNVTVSVTSYFRFEAKRLFNPHAKLLGIGSIEFIRISKQGYNYTTTYENLQELDYRDGITNGLEAIMNKLMKVSVKRMNKNSVLSNAAVDQLSHYNLLNTCDDSLTNKTTSEANTHCHFFMSRKDETGN</sequence>
<gene>
    <name evidence="1" type="ORF">QAD02_006494</name>
</gene>
<name>A0ACC2N154_9HYME</name>
<evidence type="ECO:0000313" key="1">
    <source>
        <dbReference type="EMBL" id="KAJ8664832.1"/>
    </source>
</evidence>
<dbReference type="EMBL" id="CM056744">
    <property type="protein sequence ID" value="KAJ8664832.1"/>
    <property type="molecule type" value="Genomic_DNA"/>
</dbReference>
<organism evidence="1 2">
    <name type="scientific">Eretmocerus hayati</name>
    <dbReference type="NCBI Taxonomy" id="131215"/>
    <lineage>
        <taxon>Eukaryota</taxon>
        <taxon>Metazoa</taxon>
        <taxon>Ecdysozoa</taxon>
        <taxon>Arthropoda</taxon>
        <taxon>Hexapoda</taxon>
        <taxon>Insecta</taxon>
        <taxon>Pterygota</taxon>
        <taxon>Neoptera</taxon>
        <taxon>Endopterygota</taxon>
        <taxon>Hymenoptera</taxon>
        <taxon>Apocrita</taxon>
        <taxon>Proctotrupomorpha</taxon>
        <taxon>Chalcidoidea</taxon>
        <taxon>Aphelinidae</taxon>
        <taxon>Aphelininae</taxon>
        <taxon>Eretmocerus</taxon>
    </lineage>
</organism>
<dbReference type="Proteomes" id="UP001239111">
    <property type="component" value="Chromosome 4"/>
</dbReference>
<protein>
    <submittedName>
        <fullName evidence="1">Uncharacterized protein</fullName>
    </submittedName>
</protein>
<comment type="caution">
    <text evidence="1">The sequence shown here is derived from an EMBL/GenBank/DDBJ whole genome shotgun (WGS) entry which is preliminary data.</text>
</comment>